<reference evidence="1" key="2">
    <citation type="journal article" date="2021" name="Microbiome">
        <title>Successional dynamics and alternative stable states in a saline activated sludge microbial community over 9 years.</title>
        <authorList>
            <person name="Wang Y."/>
            <person name="Ye J."/>
            <person name="Ju F."/>
            <person name="Liu L."/>
            <person name="Boyd J.A."/>
            <person name="Deng Y."/>
            <person name="Parks D.H."/>
            <person name="Jiang X."/>
            <person name="Yin X."/>
            <person name="Woodcroft B.J."/>
            <person name="Tyson G.W."/>
            <person name="Hugenholtz P."/>
            <person name="Polz M.F."/>
            <person name="Zhang T."/>
        </authorList>
    </citation>
    <scope>NUCLEOTIDE SEQUENCE</scope>
    <source>
        <strain evidence="1">HKST-UBA11</strain>
    </source>
</reference>
<sequence>MNGVEIIEAKSPRKIFYFPIGIPRDSIDLIIPPSQSSNWIEYSKTQYQLDTELPAILKNGIEALTRVIIQIQKFPKKDTRWIATIYSDNWITEEEAWSVLENNTKIIQEP</sequence>
<accession>A0A955L987</accession>
<comment type="caution">
    <text evidence="1">The sequence shown here is derived from an EMBL/GenBank/DDBJ whole genome shotgun (WGS) entry which is preliminary data.</text>
</comment>
<dbReference type="Proteomes" id="UP000754563">
    <property type="component" value="Unassembled WGS sequence"/>
</dbReference>
<protein>
    <submittedName>
        <fullName evidence="1">Uncharacterized protein</fullName>
    </submittedName>
</protein>
<reference evidence="1" key="1">
    <citation type="submission" date="2020-04" db="EMBL/GenBank/DDBJ databases">
        <authorList>
            <person name="Zhang T."/>
        </authorList>
    </citation>
    <scope>NUCLEOTIDE SEQUENCE</scope>
    <source>
        <strain evidence="1">HKST-UBA11</strain>
    </source>
</reference>
<evidence type="ECO:0000313" key="2">
    <source>
        <dbReference type="Proteomes" id="UP000754563"/>
    </source>
</evidence>
<gene>
    <name evidence="1" type="ORF">KC717_04300</name>
</gene>
<name>A0A955L987_9BACT</name>
<evidence type="ECO:0000313" key="1">
    <source>
        <dbReference type="EMBL" id="MCA9385844.1"/>
    </source>
</evidence>
<organism evidence="1 2">
    <name type="scientific">Candidatus Dojkabacteria bacterium</name>
    <dbReference type="NCBI Taxonomy" id="2099670"/>
    <lineage>
        <taxon>Bacteria</taxon>
        <taxon>Candidatus Dojkabacteria</taxon>
    </lineage>
</organism>
<dbReference type="AlphaFoldDB" id="A0A955L987"/>
<dbReference type="EMBL" id="JAGQLH010000049">
    <property type="protein sequence ID" value="MCA9385844.1"/>
    <property type="molecule type" value="Genomic_DNA"/>
</dbReference>
<proteinExistence type="predicted"/>